<evidence type="ECO:0000256" key="6">
    <source>
        <dbReference type="SAM" id="SignalP"/>
    </source>
</evidence>
<proteinExistence type="inferred from homology"/>
<keyword evidence="9" id="KW-1185">Reference proteome</keyword>
<evidence type="ECO:0000256" key="5">
    <source>
        <dbReference type="ARBA" id="ARBA00023237"/>
    </source>
</evidence>
<sequence>MKKPQLCVLAALISGAVVLPSAYAADVSLGLGATGSTSVYRGVDNDVYPLPVLNYESENFYFRGLGGGYYLWNDGVNRFSLTAYYLPLGFKPGDSDDLRMKQLDKRRGTLMAGAAYRHTADWGEIRTVLAGDTLDYSNGFAWDTAYLYRFSMGDLSITPGIGATWFSENMNQYYYGVSAQESSRSGFNQYSPDDGWAPYLELSAGYQINQSWSAWAVGRYTRLSDEMKDSPIVDSNHSILMSAGVSYRF</sequence>
<comment type="similarity">
    <text evidence="2">Belongs to the MipA/OmpV family.</text>
</comment>
<dbReference type="Gene3D" id="2.40.160.20">
    <property type="match status" value="1"/>
</dbReference>
<feature type="chain" id="PRO_5001891236" evidence="6">
    <location>
        <begin position="25"/>
        <end position="249"/>
    </location>
</feature>
<dbReference type="RefSeq" id="WP_039300092.1">
    <property type="nucleotide sequence ID" value="NZ_JAODTE010000001.1"/>
</dbReference>
<dbReference type="GO" id="GO:0009252">
    <property type="term" value="P:peptidoglycan biosynthetic process"/>
    <property type="evidence" value="ECO:0007669"/>
    <property type="project" value="TreeGrafter"/>
</dbReference>
<keyword evidence="3 6" id="KW-0732">Signal</keyword>
<evidence type="ECO:0000313" key="7">
    <source>
        <dbReference type="EMBL" id="KFX07388.1"/>
    </source>
</evidence>
<evidence type="ECO:0000256" key="2">
    <source>
        <dbReference type="ARBA" id="ARBA00005722"/>
    </source>
</evidence>
<evidence type="ECO:0000256" key="1">
    <source>
        <dbReference type="ARBA" id="ARBA00004442"/>
    </source>
</evidence>
<dbReference type="STRING" id="55207.KP22_04690"/>
<dbReference type="OrthoDB" id="8562138at2"/>
<accession>A0A093T385</accession>
<dbReference type="GO" id="GO:0009279">
    <property type="term" value="C:cell outer membrane"/>
    <property type="evidence" value="ECO:0007669"/>
    <property type="project" value="UniProtKB-SubCell"/>
</dbReference>
<dbReference type="AlphaFoldDB" id="A0A093T385"/>
<name>A0A093T385_9GAMM</name>
<evidence type="ECO:0000313" key="10">
    <source>
        <dbReference type="Proteomes" id="UP000032874"/>
    </source>
</evidence>
<dbReference type="EMBL" id="JQHL01000001">
    <property type="protein sequence ID" value="KFX22307.1"/>
    <property type="molecule type" value="Genomic_DNA"/>
</dbReference>
<dbReference type="Pfam" id="PF06629">
    <property type="entry name" value="MipA"/>
    <property type="match status" value="1"/>
</dbReference>
<dbReference type="PANTHER" id="PTHR38776:SF1">
    <property type="entry name" value="MLTA-INTERACTING PROTEIN-RELATED"/>
    <property type="match status" value="1"/>
</dbReference>
<reference evidence="9 10" key="1">
    <citation type="submission" date="2014-08" db="EMBL/GenBank/DDBJ databases">
        <title>Genome sequences of NCPPB Pectobacterium isolates.</title>
        <authorList>
            <person name="Glover R.H."/>
            <person name="Sapp M."/>
            <person name="Elphinstone J."/>
        </authorList>
    </citation>
    <scope>NUCLEOTIDE SEQUENCE [LARGE SCALE GENOMIC DNA]</scope>
    <source>
        <strain evidence="8 9">NCPPB 2793</strain>
        <strain evidence="7 10">NCPPB 2795</strain>
    </source>
</reference>
<organism evidence="7 10">
    <name type="scientific">Pectobacterium betavasculorum</name>
    <dbReference type="NCBI Taxonomy" id="55207"/>
    <lineage>
        <taxon>Bacteria</taxon>
        <taxon>Pseudomonadati</taxon>
        <taxon>Pseudomonadota</taxon>
        <taxon>Gammaproteobacteria</taxon>
        <taxon>Enterobacterales</taxon>
        <taxon>Pectobacteriaceae</taxon>
        <taxon>Pectobacterium</taxon>
    </lineage>
</organism>
<comment type="subcellular location">
    <subcellularLocation>
        <location evidence="1">Cell outer membrane</location>
    </subcellularLocation>
</comment>
<gene>
    <name evidence="8" type="ORF">JV35_03845</name>
    <name evidence="7" type="ORF">KP22_04690</name>
</gene>
<dbReference type="Proteomes" id="UP000032874">
    <property type="component" value="Unassembled WGS sequence"/>
</dbReference>
<feature type="signal peptide" evidence="6">
    <location>
        <begin position="1"/>
        <end position="24"/>
    </location>
</feature>
<evidence type="ECO:0000256" key="4">
    <source>
        <dbReference type="ARBA" id="ARBA00023136"/>
    </source>
</evidence>
<evidence type="ECO:0000256" key="3">
    <source>
        <dbReference type="ARBA" id="ARBA00022729"/>
    </source>
</evidence>
<protein>
    <submittedName>
        <fullName evidence="7">MltA-interacting protein MipA</fullName>
    </submittedName>
</protein>
<dbReference type="EMBL" id="JQHM01000001">
    <property type="protein sequence ID" value="KFX07388.1"/>
    <property type="molecule type" value="Genomic_DNA"/>
</dbReference>
<keyword evidence="5" id="KW-0998">Cell outer membrane</keyword>
<dbReference type="Proteomes" id="UP000032869">
    <property type="component" value="Unassembled WGS sequence"/>
</dbReference>
<evidence type="ECO:0000313" key="8">
    <source>
        <dbReference type="EMBL" id="KFX22307.1"/>
    </source>
</evidence>
<dbReference type="eggNOG" id="COG3713">
    <property type="taxonomic scope" value="Bacteria"/>
</dbReference>
<evidence type="ECO:0000313" key="9">
    <source>
        <dbReference type="Proteomes" id="UP000032869"/>
    </source>
</evidence>
<dbReference type="InterPro" id="IPR010583">
    <property type="entry name" value="MipA"/>
</dbReference>
<comment type="caution">
    <text evidence="7">The sequence shown here is derived from an EMBL/GenBank/DDBJ whole genome shotgun (WGS) entry which is preliminary data.</text>
</comment>
<keyword evidence="4" id="KW-0472">Membrane</keyword>
<dbReference type="PANTHER" id="PTHR38776">
    <property type="entry name" value="MLTA-INTERACTING PROTEIN-RELATED"/>
    <property type="match status" value="1"/>
</dbReference>